<evidence type="ECO:0000313" key="1">
    <source>
        <dbReference type="EMBL" id="KAF7826747.1"/>
    </source>
</evidence>
<name>A0A834WKW7_9FABA</name>
<evidence type="ECO:0000313" key="2">
    <source>
        <dbReference type="Proteomes" id="UP000634136"/>
    </source>
</evidence>
<accession>A0A834WKW7</accession>
<dbReference type="Proteomes" id="UP000634136">
    <property type="component" value="Unassembled WGS sequence"/>
</dbReference>
<gene>
    <name evidence="1" type="ORF">G2W53_017911</name>
</gene>
<sequence length="48" mass="5282">MSPIGCYGNAGKRVEKAAKEVMEFEEVGLGNSKKWVDANQMPTQKRPA</sequence>
<comment type="caution">
    <text evidence="1">The sequence shown here is derived from an EMBL/GenBank/DDBJ whole genome shotgun (WGS) entry which is preliminary data.</text>
</comment>
<reference evidence="1" key="1">
    <citation type="submission" date="2020-09" db="EMBL/GenBank/DDBJ databases">
        <title>Genome-Enabled Discovery of Anthraquinone Biosynthesis in Senna tora.</title>
        <authorList>
            <person name="Kang S.-H."/>
            <person name="Pandey R.P."/>
            <person name="Lee C.-M."/>
            <person name="Sim J.-S."/>
            <person name="Jeong J.-T."/>
            <person name="Choi B.-S."/>
            <person name="Jung M."/>
            <person name="Ginzburg D."/>
            <person name="Zhao K."/>
            <person name="Won S.Y."/>
            <person name="Oh T.-J."/>
            <person name="Yu Y."/>
            <person name="Kim N.-H."/>
            <person name="Lee O.R."/>
            <person name="Lee T.-H."/>
            <person name="Bashyal P."/>
            <person name="Kim T.-S."/>
            <person name="Lee W.-H."/>
            <person name="Kawkins C."/>
            <person name="Kim C.-K."/>
            <person name="Kim J.S."/>
            <person name="Ahn B.O."/>
            <person name="Rhee S.Y."/>
            <person name="Sohng J.K."/>
        </authorList>
    </citation>
    <scope>NUCLEOTIDE SEQUENCE</scope>
    <source>
        <tissue evidence="1">Leaf</tissue>
    </source>
</reference>
<organism evidence="1 2">
    <name type="scientific">Senna tora</name>
    <dbReference type="NCBI Taxonomy" id="362788"/>
    <lineage>
        <taxon>Eukaryota</taxon>
        <taxon>Viridiplantae</taxon>
        <taxon>Streptophyta</taxon>
        <taxon>Embryophyta</taxon>
        <taxon>Tracheophyta</taxon>
        <taxon>Spermatophyta</taxon>
        <taxon>Magnoliopsida</taxon>
        <taxon>eudicotyledons</taxon>
        <taxon>Gunneridae</taxon>
        <taxon>Pentapetalae</taxon>
        <taxon>rosids</taxon>
        <taxon>fabids</taxon>
        <taxon>Fabales</taxon>
        <taxon>Fabaceae</taxon>
        <taxon>Caesalpinioideae</taxon>
        <taxon>Cassia clade</taxon>
        <taxon>Senna</taxon>
    </lineage>
</organism>
<proteinExistence type="predicted"/>
<protein>
    <submittedName>
        <fullName evidence="1">Uncharacterized protein</fullName>
    </submittedName>
</protein>
<keyword evidence="2" id="KW-1185">Reference proteome</keyword>
<dbReference type="EMBL" id="JAAIUW010000006">
    <property type="protein sequence ID" value="KAF7826747.1"/>
    <property type="molecule type" value="Genomic_DNA"/>
</dbReference>
<dbReference type="AlphaFoldDB" id="A0A834WKW7"/>